<evidence type="ECO:0000256" key="3">
    <source>
        <dbReference type="ARBA" id="ARBA00022989"/>
    </source>
</evidence>
<feature type="transmembrane region" description="Helical" evidence="5">
    <location>
        <begin position="15"/>
        <end position="35"/>
    </location>
</feature>
<keyword evidence="4 5" id="KW-0472">Membrane</keyword>
<protein>
    <submittedName>
        <fullName evidence="6">Uncharacterized protein</fullName>
    </submittedName>
</protein>
<evidence type="ECO:0000256" key="5">
    <source>
        <dbReference type="SAM" id="Phobius"/>
    </source>
</evidence>
<organism evidence="6 7">
    <name type="scientific">Saxophila tyrrhenica</name>
    <dbReference type="NCBI Taxonomy" id="1690608"/>
    <lineage>
        <taxon>Eukaryota</taxon>
        <taxon>Fungi</taxon>
        <taxon>Dikarya</taxon>
        <taxon>Ascomycota</taxon>
        <taxon>Pezizomycotina</taxon>
        <taxon>Dothideomycetes</taxon>
        <taxon>Dothideomycetidae</taxon>
        <taxon>Mycosphaerellales</taxon>
        <taxon>Extremaceae</taxon>
        <taxon>Saxophila</taxon>
    </lineage>
</organism>
<feature type="transmembrane region" description="Helical" evidence="5">
    <location>
        <begin position="55"/>
        <end position="75"/>
    </location>
</feature>
<dbReference type="InterPro" id="IPR005178">
    <property type="entry name" value="Ostalpha/TMEM184C"/>
</dbReference>
<evidence type="ECO:0000313" key="6">
    <source>
        <dbReference type="EMBL" id="KAK5163121.1"/>
    </source>
</evidence>
<reference evidence="6 7" key="1">
    <citation type="submission" date="2023-08" db="EMBL/GenBank/DDBJ databases">
        <title>Black Yeasts Isolated from many extreme environments.</title>
        <authorList>
            <person name="Coleine C."/>
            <person name="Stajich J.E."/>
            <person name="Selbmann L."/>
        </authorList>
    </citation>
    <scope>NUCLEOTIDE SEQUENCE [LARGE SCALE GENOMIC DNA]</scope>
    <source>
        <strain evidence="6 7">CCFEE 5935</strain>
    </source>
</reference>
<accession>A0AAV9NU89</accession>
<dbReference type="AlphaFoldDB" id="A0AAV9NU89"/>
<evidence type="ECO:0000256" key="4">
    <source>
        <dbReference type="ARBA" id="ARBA00023136"/>
    </source>
</evidence>
<name>A0AAV9NU89_9PEZI</name>
<dbReference type="RefSeq" id="XP_064653669.1">
    <property type="nucleotide sequence ID" value="XM_064808121.1"/>
</dbReference>
<sequence>MSGVMKVRRAVMKLATLKGVVFVGLIQNLIFNILLTQEVIVPDEILTCGDWTYGIPYALLSAEMVLFSAINWYAFSSTEYSSTARRSEQPLPLFSAIIDSMNPIELLLGVVRIFALCVRPKASRLPPFARRGTNYQNLVSDWSGTPPGPYASRAPEGGARERTEYEHEMYTPAPAYSTDDEVRLIPAARDGDLASPPSRR</sequence>
<dbReference type="EMBL" id="JAVRRT010000028">
    <property type="protein sequence ID" value="KAK5163121.1"/>
    <property type="molecule type" value="Genomic_DNA"/>
</dbReference>
<keyword evidence="3 5" id="KW-1133">Transmembrane helix</keyword>
<gene>
    <name evidence="6" type="ORF">LTR77_010905</name>
</gene>
<dbReference type="Pfam" id="PF03619">
    <property type="entry name" value="Solute_trans_a"/>
    <property type="match status" value="1"/>
</dbReference>
<keyword evidence="7" id="KW-1185">Reference proteome</keyword>
<dbReference type="Proteomes" id="UP001337655">
    <property type="component" value="Unassembled WGS sequence"/>
</dbReference>
<keyword evidence="2 5" id="KW-0812">Transmembrane</keyword>
<comment type="subcellular location">
    <subcellularLocation>
        <location evidence="1">Membrane</location>
        <topology evidence="1">Multi-pass membrane protein</topology>
    </subcellularLocation>
</comment>
<dbReference type="GO" id="GO:0016020">
    <property type="term" value="C:membrane"/>
    <property type="evidence" value="ECO:0007669"/>
    <property type="project" value="UniProtKB-SubCell"/>
</dbReference>
<evidence type="ECO:0000313" key="7">
    <source>
        <dbReference type="Proteomes" id="UP001337655"/>
    </source>
</evidence>
<comment type="caution">
    <text evidence="6">The sequence shown here is derived from an EMBL/GenBank/DDBJ whole genome shotgun (WGS) entry which is preliminary data.</text>
</comment>
<dbReference type="GeneID" id="89932229"/>
<evidence type="ECO:0000256" key="2">
    <source>
        <dbReference type="ARBA" id="ARBA00022692"/>
    </source>
</evidence>
<proteinExistence type="predicted"/>
<evidence type="ECO:0000256" key="1">
    <source>
        <dbReference type="ARBA" id="ARBA00004141"/>
    </source>
</evidence>